<sequence>MKQCVTIVLTYSDNIVVRVCLFENSDVVEEIKLLTEINLYGSDGYIFDSRIGASEPKRKIVLKSGFDGSTKCFTRPAENITALREVTKLSATHPGVSWSYNYFESGPIKNEHRRTCSTFANTLSKLRPASFLMSSSVHVGSSSKVANSCGYLETSSKPRNPIGFGYPCLCYAGKLTRFLSTSSGTFLVELHSALAALCEKITGALVVCRAALIVLVETCERSTNMPSLFNSLTTACRIIKYIERKDDITSGTCRLSEFRGEMFARCQATSNNTFVPPVFQYSQRKE</sequence>
<proteinExistence type="predicted"/>
<dbReference type="Proteomes" id="UP000310200">
    <property type="component" value="Unassembled WGS sequence"/>
</dbReference>
<gene>
    <name evidence="1" type="ORF">DBV15_02931</name>
</gene>
<organism evidence="1 2">
    <name type="scientific">Temnothorax longispinosus</name>
    <dbReference type="NCBI Taxonomy" id="300112"/>
    <lineage>
        <taxon>Eukaryota</taxon>
        <taxon>Metazoa</taxon>
        <taxon>Ecdysozoa</taxon>
        <taxon>Arthropoda</taxon>
        <taxon>Hexapoda</taxon>
        <taxon>Insecta</taxon>
        <taxon>Pterygota</taxon>
        <taxon>Neoptera</taxon>
        <taxon>Endopterygota</taxon>
        <taxon>Hymenoptera</taxon>
        <taxon>Apocrita</taxon>
        <taxon>Aculeata</taxon>
        <taxon>Formicoidea</taxon>
        <taxon>Formicidae</taxon>
        <taxon>Myrmicinae</taxon>
        <taxon>Temnothorax</taxon>
    </lineage>
</organism>
<accession>A0A4S2JNH7</accession>
<keyword evidence="2" id="KW-1185">Reference proteome</keyword>
<name>A0A4S2JNH7_9HYME</name>
<comment type="caution">
    <text evidence="1">The sequence shown here is derived from an EMBL/GenBank/DDBJ whole genome shotgun (WGS) entry which is preliminary data.</text>
</comment>
<dbReference type="AlphaFoldDB" id="A0A4S2JNH7"/>
<reference evidence="1 2" key="1">
    <citation type="journal article" date="2019" name="Philos. Trans. R. Soc. Lond., B, Biol. Sci.">
        <title>Ant behaviour and brain gene expression of defending hosts depend on the ecological success of the intruding social parasite.</title>
        <authorList>
            <person name="Kaur R."/>
            <person name="Stoldt M."/>
            <person name="Jongepier E."/>
            <person name="Feldmeyer B."/>
            <person name="Menzel F."/>
            <person name="Bornberg-Bauer E."/>
            <person name="Foitzik S."/>
        </authorList>
    </citation>
    <scope>NUCLEOTIDE SEQUENCE [LARGE SCALE GENOMIC DNA]</scope>
    <source>
        <tissue evidence="1">Whole body</tissue>
    </source>
</reference>
<evidence type="ECO:0000313" key="1">
    <source>
        <dbReference type="EMBL" id="TGZ37722.1"/>
    </source>
</evidence>
<protein>
    <submittedName>
        <fullName evidence="1">Uncharacterized protein</fullName>
    </submittedName>
</protein>
<dbReference type="EMBL" id="QBLH01003519">
    <property type="protein sequence ID" value="TGZ37722.1"/>
    <property type="molecule type" value="Genomic_DNA"/>
</dbReference>
<evidence type="ECO:0000313" key="2">
    <source>
        <dbReference type="Proteomes" id="UP000310200"/>
    </source>
</evidence>